<dbReference type="Proteomes" id="UP000777661">
    <property type="component" value="Unassembled WGS sequence"/>
</dbReference>
<evidence type="ECO:0000259" key="1">
    <source>
        <dbReference type="Pfam" id="PF00501"/>
    </source>
</evidence>
<dbReference type="Gene3D" id="3.40.50.12780">
    <property type="entry name" value="N-terminal domain of ligase-like"/>
    <property type="match status" value="1"/>
</dbReference>
<dbReference type="InterPro" id="IPR045851">
    <property type="entry name" value="AMP-bd_C_sf"/>
</dbReference>
<dbReference type="PRINTS" id="PR00154">
    <property type="entry name" value="AMPBINDING"/>
</dbReference>
<reference evidence="3 4" key="1">
    <citation type="submission" date="2021-06" db="EMBL/GenBank/DDBJ databases">
        <title>Nitratireductor porphyridii sp. nov., isolated from a small marine red alga, Porphyridium purpureum in South Korea.</title>
        <authorList>
            <person name="Kim K.H."/>
            <person name="Kristyanto S."/>
            <person name="Jeon C.O."/>
        </authorList>
    </citation>
    <scope>NUCLEOTIDE SEQUENCE [LARGE SCALE GENOMIC DNA]</scope>
    <source>
        <strain evidence="3 4">R6</strain>
    </source>
</reference>
<dbReference type="RefSeq" id="WP_223006653.1">
    <property type="nucleotide sequence ID" value="NZ_CBDDPV010000002.1"/>
</dbReference>
<dbReference type="InterPro" id="IPR020459">
    <property type="entry name" value="AMP-binding"/>
</dbReference>
<protein>
    <submittedName>
        <fullName evidence="3">Acyl--CoA ligase</fullName>
    </submittedName>
</protein>
<dbReference type="PANTHER" id="PTHR43767">
    <property type="entry name" value="LONG-CHAIN-FATTY-ACID--COA LIGASE"/>
    <property type="match status" value="1"/>
</dbReference>
<dbReference type="Pfam" id="PF13193">
    <property type="entry name" value="AMP-binding_C"/>
    <property type="match status" value="1"/>
</dbReference>
<dbReference type="EMBL" id="JAHSQO010000008">
    <property type="protein sequence ID" value="MBY8918936.1"/>
    <property type="molecule type" value="Genomic_DNA"/>
</dbReference>
<dbReference type="SUPFAM" id="SSF56801">
    <property type="entry name" value="Acetyl-CoA synthetase-like"/>
    <property type="match status" value="1"/>
</dbReference>
<keyword evidence="3" id="KW-0436">Ligase</keyword>
<dbReference type="GO" id="GO:0016874">
    <property type="term" value="F:ligase activity"/>
    <property type="evidence" value="ECO:0007669"/>
    <property type="project" value="UniProtKB-KW"/>
</dbReference>
<dbReference type="Pfam" id="PF00501">
    <property type="entry name" value="AMP-binding"/>
    <property type="match status" value="1"/>
</dbReference>
<dbReference type="Gene3D" id="3.30.300.30">
    <property type="match status" value="1"/>
</dbReference>
<evidence type="ECO:0000259" key="2">
    <source>
        <dbReference type="Pfam" id="PF13193"/>
    </source>
</evidence>
<dbReference type="PROSITE" id="PS00455">
    <property type="entry name" value="AMP_BINDING"/>
    <property type="match status" value="1"/>
</dbReference>
<evidence type="ECO:0000313" key="4">
    <source>
        <dbReference type="Proteomes" id="UP000777661"/>
    </source>
</evidence>
<comment type="caution">
    <text evidence="3">The sequence shown here is derived from an EMBL/GenBank/DDBJ whole genome shotgun (WGS) entry which is preliminary data.</text>
</comment>
<dbReference type="InterPro" id="IPR000873">
    <property type="entry name" value="AMP-dep_synth/lig_dom"/>
</dbReference>
<dbReference type="InterPro" id="IPR050237">
    <property type="entry name" value="ATP-dep_AMP-bd_enzyme"/>
</dbReference>
<dbReference type="InterPro" id="IPR025110">
    <property type="entry name" value="AMP-bd_C"/>
</dbReference>
<keyword evidence="4" id="KW-1185">Reference proteome</keyword>
<proteinExistence type="predicted"/>
<organism evidence="3 4">
    <name type="scientific">Nitratireductor rhodophyticola</name>
    <dbReference type="NCBI Taxonomy" id="2854036"/>
    <lineage>
        <taxon>Bacteria</taxon>
        <taxon>Pseudomonadati</taxon>
        <taxon>Pseudomonadota</taxon>
        <taxon>Alphaproteobacteria</taxon>
        <taxon>Hyphomicrobiales</taxon>
        <taxon>Phyllobacteriaceae</taxon>
        <taxon>Nitratireductor</taxon>
    </lineage>
</organism>
<dbReference type="InterPro" id="IPR042099">
    <property type="entry name" value="ANL_N_sf"/>
</dbReference>
<dbReference type="PANTHER" id="PTHR43767:SF1">
    <property type="entry name" value="NONRIBOSOMAL PEPTIDE SYNTHASE PES1 (EUROFUNG)-RELATED"/>
    <property type="match status" value="1"/>
</dbReference>
<feature type="domain" description="AMP-dependent synthetase/ligase" evidence="1">
    <location>
        <begin position="10"/>
        <end position="369"/>
    </location>
</feature>
<gene>
    <name evidence="3" type="ORF">KVG22_20215</name>
</gene>
<feature type="domain" description="AMP-binding enzyme C-terminal" evidence="2">
    <location>
        <begin position="425"/>
        <end position="499"/>
    </location>
</feature>
<sequence>MRIESHLRVSCLRHAGKTAIVDGARRVSYAELCNASDGLAAWFIENGVGRGDRVVVFAGNGWQTAVAFYAVWKAGAVACPVNPSTRAKRLAFIIADCSPAAIVADARGAPTVADALAINPEARPATVLTRPHPALPGAADFEQCLETGPFSADPALCDDDLAAIIYTSGSTGDPKGVMMGHDNIDAATASIVSYLGNVEGDVILNVLPLSFGYGLTQLLTSVRVGATLVLEKSFAYPAAVLERLHEERVTGFPMVPSMIALLLRMDELDPALFAGLRYITSAAAPLPVAHIRRLRALLPGVQLYSMYGQTECVRATWLPPGDIDLCPASAGIAIPGTAIQVVDEAGIEVAPGIVGELVVSGPHIMRGYWNNADATADALRPDPLTGSLRLHTGDLFFADSDGYVTFVSRRDDIIKTGGFKVAPREVESALYDLEGVVEALVVGMPDPVLGETLKAMIVKSADTLTAEDVLRHCVRMLNDFMVPRQVEFCQALPKTGSGKLSRRLASDGGTTP</sequence>
<name>A0ABS7RG44_9HYPH</name>
<evidence type="ECO:0000313" key="3">
    <source>
        <dbReference type="EMBL" id="MBY8918936.1"/>
    </source>
</evidence>
<accession>A0ABS7RG44</accession>
<dbReference type="InterPro" id="IPR020845">
    <property type="entry name" value="AMP-binding_CS"/>
</dbReference>